<evidence type="ECO:0000313" key="2">
    <source>
        <dbReference type="EMBL" id="CBW14831.1"/>
    </source>
</evidence>
<reference evidence="3" key="1">
    <citation type="submission" date="2010-07" db="EMBL/GenBank/DDBJ databases">
        <title>The genome sequence of Haemophilus parainfluenzae T3T1.</title>
        <authorList>
            <person name="Crook D."/>
            <person name="Hood D."/>
            <person name="Moxon R."/>
            <person name="Parkhill J."/>
            <person name="Aslett M."/>
            <person name="Bentley S.D."/>
        </authorList>
    </citation>
    <scope>NUCLEOTIDE SEQUENCE [LARGE SCALE GENOMIC DNA]</scope>
    <source>
        <strain evidence="3">T3T1</strain>
    </source>
</reference>
<name>A0AB33QF55_HAEP3</name>
<evidence type="ECO:0000259" key="1">
    <source>
        <dbReference type="PROSITE" id="PS50164"/>
    </source>
</evidence>
<dbReference type="PROSITE" id="PS50164">
    <property type="entry name" value="GIY_YIG"/>
    <property type="match status" value="1"/>
</dbReference>
<dbReference type="AlphaFoldDB" id="A0AB33QF55"/>
<evidence type="ECO:0000313" key="3">
    <source>
        <dbReference type="Proteomes" id="UP000007052"/>
    </source>
</evidence>
<dbReference type="EMBL" id="FQ312002">
    <property type="protein sequence ID" value="CBW14831.1"/>
    <property type="molecule type" value="Genomic_DNA"/>
</dbReference>
<organism evidence="2 3">
    <name type="scientific">Haemophilus parainfluenzae (strain T3T1)</name>
    <dbReference type="NCBI Taxonomy" id="862965"/>
    <lineage>
        <taxon>Bacteria</taxon>
        <taxon>Pseudomonadati</taxon>
        <taxon>Pseudomonadota</taxon>
        <taxon>Gammaproteobacteria</taxon>
        <taxon>Pasteurellales</taxon>
        <taxon>Pasteurellaceae</taxon>
        <taxon>Haemophilus</taxon>
    </lineage>
</organism>
<dbReference type="Proteomes" id="UP000007052">
    <property type="component" value="Chromosome"/>
</dbReference>
<dbReference type="RefSeq" id="WP_014064581.1">
    <property type="nucleotide sequence ID" value="NC_015964.1"/>
</dbReference>
<dbReference type="SUPFAM" id="SSF82771">
    <property type="entry name" value="GIY-YIG endonuclease"/>
    <property type="match status" value="1"/>
</dbReference>
<protein>
    <recommendedName>
        <fullName evidence="1">GIY-YIG domain-containing protein</fullName>
    </recommendedName>
</protein>
<feature type="domain" description="GIY-YIG" evidence="1">
    <location>
        <begin position="33"/>
        <end position="124"/>
    </location>
</feature>
<dbReference type="Gene3D" id="3.40.1440.10">
    <property type="entry name" value="GIY-YIG endonuclease"/>
    <property type="match status" value="1"/>
</dbReference>
<dbReference type="CDD" id="cd00719">
    <property type="entry name" value="GIY-YIG_SF"/>
    <property type="match status" value="1"/>
</dbReference>
<dbReference type="InterPro" id="IPR035901">
    <property type="entry name" value="GIY-YIG_endonuc_sf"/>
</dbReference>
<accession>A0AB33QF55</accession>
<dbReference type="InterPro" id="IPR000305">
    <property type="entry name" value="GIY-YIG_endonuc"/>
</dbReference>
<dbReference type="KEGG" id="hpr:PARA_07240"/>
<proteinExistence type="predicted"/>
<dbReference type="Pfam" id="PF01541">
    <property type="entry name" value="GIY-YIG"/>
    <property type="match status" value="1"/>
</dbReference>
<sequence length="155" mass="18043">MQIKLHWHEPIELGSSGTLRQTFKNFDFKTIPNVAGIYIFYRQTKSGEEEALYVGQSQNIRERFKQHSNSLKLVEGLEDTPQGKKMFVFAEIKVRKDCLEYALDQAERGYIQYLLDEDHPLLNKKLYLDKFDTIVSEGDNLIGLVSDDIDVFSKY</sequence>
<gene>
    <name evidence="2" type="ordered locus">PARA_07240</name>
</gene>